<keyword evidence="4" id="KW-1185">Reference proteome</keyword>
<reference evidence="2" key="3">
    <citation type="submission" date="2024-09" db="EMBL/GenBank/DDBJ databases">
        <authorList>
            <person name="Sun Q."/>
        </authorList>
    </citation>
    <scope>NUCLEOTIDE SEQUENCE</scope>
    <source>
        <strain evidence="2">CGMCC 4.163</strain>
    </source>
</reference>
<reference evidence="4" key="2">
    <citation type="journal article" date="2019" name="Int. J. Syst. Evol. Microbiol.">
        <title>The Global Catalogue of Microorganisms (GCM) 10K type strain sequencing project: providing services to taxonomists for standard genome sequencing and annotation.</title>
        <authorList>
            <consortium name="The Broad Institute Genomics Platform"/>
            <consortium name="The Broad Institute Genome Sequencing Center for Infectious Disease"/>
            <person name="Wu L."/>
            <person name="Ma J."/>
        </authorList>
    </citation>
    <scope>NUCLEOTIDE SEQUENCE [LARGE SCALE GENOMIC DNA]</scope>
    <source>
        <strain evidence="4">GX21</strain>
    </source>
</reference>
<sequence>MSSDRPGGLTIRFRPNSGRGTPERLRLESRTDGLHDYYEDYWNGCKWLPRGHDVLADVEVEGTLDGTAVLTRPDGGETTADRLREHLEDAVEATTADPAETRRHLREALQLLDAIEEGV</sequence>
<proteinExistence type="predicted"/>
<gene>
    <name evidence="2" type="ORF">ACFQKE_00200</name>
    <name evidence="3" type="ORF">ACFQKE_16430</name>
</gene>
<dbReference type="EMBL" id="JBHTAT010000001">
    <property type="protein sequence ID" value="MFC7253744.1"/>
    <property type="molecule type" value="Genomic_DNA"/>
</dbReference>
<dbReference type="EMBL" id="JBHTAT010000001">
    <property type="protein sequence ID" value="MFC7256874.1"/>
    <property type="molecule type" value="Genomic_DNA"/>
</dbReference>
<dbReference type="AlphaFoldDB" id="A0ABD5ZT92"/>
<organism evidence="2 4">
    <name type="scientific">Haloplanus litoreus</name>
    <dbReference type="NCBI Taxonomy" id="767515"/>
    <lineage>
        <taxon>Archaea</taxon>
        <taxon>Methanobacteriati</taxon>
        <taxon>Methanobacteriota</taxon>
        <taxon>Stenosarchaea group</taxon>
        <taxon>Halobacteria</taxon>
        <taxon>Halobacteriales</taxon>
        <taxon>Haloferacaceae</taxon>
        <taxon>Haloplanus</taxon>
    </lineage>
</organism>
<dbReference type="GeneID" id="96955270"/>
<evidence type="ECO:0000313" key="2">
    <source>
        <dbReference type="EMBL" id="MFC7253744.1"/>
    </source>
</evidence>
<accession>A0ABD5ZT92</accession>
<feature type="region of interest" description="Disordered" evidence="1">
    <location>
        <begin position="1"/>
        <end position="24"/>
    </location>
</feature>
<dbReference type="RefSeq" id="WP_379701770.1">
    <property type="nucleotide sequence ID" value="NZ_JBHTAT010000001.1"/>
</dbReference>
<protein>
    <submittedName>
        <fullName evidence="2">Uncharacterized protein</fullName>
    </submittedName>
</protein>
<comment type="caution">
    <text evidence="2">The sequence shown here is derived from an EMBL/GenBank/DDBJ whole genome shotgun (WGS) entry which is preliminary data.</text>
</comment>
<name>A0ABD5ZT92_9EURY</name>
<evidence type="ECO:0000256" key="1">
    <source>
        <dbReference type="SAM" id="MobiDB-lite"/>
    </source>
</evidence>
<dbReference type="Proteomes" id="UP001596434">
    <property type="component" value="Unassembled WGS sequence"/>
</dbReference>
<evidence type="ECO:0000313" key="3">
    <source>
        <dbReference type="EMBL" id="MFC7256874.1"/>
    </source>
</evidence>
<evidence type="ECO:0000313" key="4">
    <source>
        <dbReference type="Proteomes" id="UP001596434"/>
    </source>
</evidence>
<reference evidence="2" key="1">
    <citation type="journal article" date="2014" name="Int. J. Syst. Evol. Microbiol.">
        <title>Complete genome sequence of Corynebacterium casei LMG S-19264T (=DSM 44701T), isolated from a smear-ripened cheese.</title>
        <authorList>
            <consortium name="US DOE Joint Genome Institute (JGI-PGF)"/>
            <person name="Walter F."/>
            <person name="Albersmeier A."/>
            <person name="Kalinowski J."/>
            <person name="Ruckert C."/>
        </authorList>
    </citation>
    <scope>NUCLEOTIDE SEQUENCE [LARGE SCALE GENOMIC DNA]</scope>
    <source>
        <strain evidence="2">CGMCC 4.163</strain>
    </source>
</reference>